<accession>A0A8S9HWW7</accession>
<name>A0A8S9HWW7_BRACR</name>
<gene>
    <name evidence="1" type="ORF">F2Q68_00015118</name>
</gene>
<proteinExistence type="predicted"/>
<dbReference type="AlphaFoldDB" id="A0A8S9HWW7"/>
<protein>
    <submittedName>
        <fullName evidence="1">Uncharacterized protein</fullName>
    </submittedName>
</protein>
<dbReference type="EMBL" id="QGKW02001940">
    <property type="protein sequence ID" value="KAF2559258.1"/>
    <property type="molecule type" value="Genomic_DNA"/>
</dbReference>
<reference evidence="1" key="1">
    <citation type="submission" date="2019-12" db="EMBL/GenBank/DDBJ databases">
        <title>Genome sequencing and annotation of Brassica cretica.</title>
        <authorList>
            <person name="Studholme D.J."/>
            <person name="Sarris P.F."/>
        </authorList>
    </citation>
    <scope>NUCLEOTIDE SEQUENCE</scope>
    <source>
        <strain evidence="1">PFS-001/15</strain>
        <tissue evidence="1">Leaf</tissue>
    </source>
</reference>
<dbReference type="Proteomes" id="UP000712281">
    <property type="component" value="Unassembled WGS sequence"/>
</dbReference>
<evidence type="ECO:0000313" key="2">
    <source>
        <dbReference type="Proteomes" id="UP000712281"/>
    </source>
</evidence>
<organism evidence="1 2">
    <name type="scientific">Brassica cretica</name>
    <name type="common">Mustard</name>
    <dbReference type="NCBI Taxonomy" id="69181"/>
    <lineage>
        <taxon>Eukaryota</taxon>
        <taxon>Viridiplantae</taxon>
        <taxon>Streptophyta</taxon>
        <taxon>Embryophyta</taxon>
        <taxon>Tracheophyta</taxon>
        <taxon>Spermatophyta</taxon>
        <taxon>Magnoliopsida</taxon>
        <taxon>eudicotyledons</taxon>
        <taxon>Gunneridae</taxon>
        <taxon>Pentapetalae</taxon>
        <taxon>rosids</taxon>
        <taxon>malvids</taxon>
        <taxon>Brassicales</taxon>
        <taxon>Brassicaceae</taxon>
        <taxon>Brassiceae</taxon>
        <taxon>Brassica</taxon>
    </lineage>
</organism>
<comment type="caution">
    <text evidence="1">The sequence shown here is derived from an EMBL/GenBank/DDBJ whole genome shotgun (WGS) entry which is preliminary data.</text>
</comment>
<evidence type="ECO:0000313" key="1">
    <source>
        <dbReference type="EMBL" id="KAF2559258.1"/>
    </source>
</evidence>
<sequence>MSRSSVLINVRCEVSIDVGWEVSVDGRVVSVDGGSGVSKVIARLIDLGFETNMKDYLLPDLRPQLSLVGLDKVSINTSYGLSIGTHFSPLIDATTELSIDVPSIKPYRTGLTCSLG</sequence>